<keyword evidence="2 6" id="KW-0119">Carbohydrate metabolism</keyword>
<dbReference type="PANTHER" id="PTHR31490">
    <property type="entry name" value="GLYCOSYL HYDROLASE"/>
    <property type="match status" value="1"/>
</dbReference>
<dbReference type="InterPro" id="IPR001000">
    <property type="entry name" value="GH10_dom"/>
</dbReference>
<dbReference type="RefSeq" id="WP_309263215.1">
    <property type="nucleotide sequence ID" value="NZ_JARUHG010000005.1"/>
</dbReference>
<evidence type="ECO:0000313" key="9">
    <source>
        <dbReference type="EMBL" id="MDR0184078.1"/>
    </source>
</evidence>
<evidence type="ECO:0000256" key="1">
    <source>
        <dbReference type="ARBA" id="ARBA00022801"/>
    </source>
</evidence>
<dbReference type="Proteomes" id="UP001233535">
    <property type="component" value="Unassembled WGS sequence"/>
</dbReference>
<accession>A0ABU1CGK1</accession>
<feature type="active site" description="Nucleophile" evidence="5">
    <location>
        <position position="272"/>
    </location>
</feature>
<feature type="signal peptide" evidence="7">
    <location>
        <begin position="1"/>
        <end position="28"/>
    </location>
</feature>
<dbReference type="EC" id="3.2.1.8" evidence="6"/>
<dbReference type="SMART" id="SM00633">
    <property type="entry name" value="Glyco_10"/>
    <property type="match status" value="1"/>
</dbReference>
<comment type="catalytic activity">
    <reaction evidence="6">
        <text>Endohydrolysis of (1-&gt;4)-beta-D-xylosidic linkages in xylans.</text>
        <dbReference type="EC" id="3.2.1.8"/>
    </reaction>
</comment>
<evidence type="ECO:0000256" key="2">
    <source>
        <dbReference type="ARBA" id="ARBA00023277"/>
    </source>
</evidence>
<gene>
    <name evidence="9" type="ORF">P8609_14030</name>
</gene>
<dbReference type="PROSITE" id="PS51760">
    <property type="entry name" value="GH10_2"/>
    <property type="match status" value="1"/>
</dbReference>
<dbReference type="InterPro" id="IPR044846">
    <property type="entry name" value="GH10"/>
</dbReference>
<dbReference type="InterPro" id="IPR017853">
    <property type="entry name" value="GH"/>
</dbReference>
<organism evidence="9 10">
    <name type="scientific">Lysobacter arvi</name>
    <dbReference type="NCBI Taxonomy" id="3038776"/>
    <lineage>
        <taxon>Bacteria</taxon>
        <taxon>Pseudomonadati</taxon>
        <taxon>Pseudomonadota</taxon>
        <taxon>Gammaproteobacteria</taxon>
        <taxon>Lysobacterales</taxon>
        <taxon>Lysobacteraceae</taxon>
        <taxon>Lysobacter</taxon>
    </lineage>
</organism>
<dbReference type="PRINTS" id="PR00134">
    <property type="entry name" value="GLHYDRLASE10"/>
</dbReference>
<dbReference type="Pfam" id="PF00331">
    <property type="entry name" value="Glyco_hydro_10"/>
    <property type="match status" value="1"/>
</dbReference>
<keyword evidence="3 6" id="KW-0326">Glycosidase</keyword>
<keyword evidence="4 6" id="KW-0624">Polysaccharide degradation</keyword>
<evidence type="ECO:0000256" key="4">
    <source>
        <dbReference type="ARBA" id="ARBA00023326"/>
    </source>
</evidence>
<proteinExistence type="inferred from homology"/>
<dbReference type="SUPFAM" id="SSF51445">
    <property type="entry name" value="(Trans)glycosidases"/>
    <property type="match status" value="1"/>
</dbReference>
<keyword evidence="1 6" id="KW-0378">Hydrolase</keyword>
<keyword evidence="7" id="KW-0732">Signal</keyword>
<dbReference type="Gene3D" id="3.20.20.80">
    <property type="entry name" value="Glycosidases"/>
    <property type="match status" value="1"/>
</dbReference>
<keyword evidence="10" id="KW-1185">Reference proteome</keyword>
<evidence type="ECO:0000256" key="3">
    <source>
        <dbReference type="ARBA" id="ARBA00023295"/>
    </source>
</evidence>
<comment type="caution">
    <text evidence="9">The sequence shown here is derived from an EMBL/GenBank/DDBJ whole genome shotgun (WGS) entry which is preliminary data.</text>
</comment>
<evidence type="ECO:0000259" key="8">
    <source>
        <dbReference type="PROSITE" id="PS51760"/>
    </source>
</evidence>
<dbReference type="EMBL" id="JARUHG010000005">
    <property type="protein sequence ID" value="MDR0184078.1"/>
    <property type="molecule type" value="Genomic_DNA"/>
</dbReference>
<evidence type="ECO:0000256" key="7">
    <source>
        <dbReference type="SAM" id="SignalP"/>
    </source>
</evidence>
<comment type="similarity">
    <text evidence="6">Belongs to the glycosyl hydrolase 10 (cellulase F) family.</text>
</comment>
<reference evidence="9 10" key="1">
    <citation type="submission" date="2023-04" db="EMBL/GenBank/DDBJ databases">
        <title>Lysobacter sp. strain UC isolated from soil sample.</title>
        <authorList>
            <person name="Choksket S."/>
            <person name="Harshvardhan F."/>
            <person name="Rana R."/>
            <person name="Patil P.B."/>
            <person name="Korpole S."/>
        </authorList>
    </citation>
    <scope>NUCLEOTIDE SEQUENCE [LARGE SCALE GENOMIC DNA]</scope>
    <source>
        <strain evidence="9 10">UC</strain>
    </source>
</reference>
<feature type="chain" id="PRO_5047178928" description="Beta-xylanase" evidence="7">
    <location>
        <begin position="29"/>
        <end position="395"/>
    </location>
</feature>
<sequence>MTPRRITLRTLLAAALSATLGVAPLAFSKPPAATLKAAYADAFKLGVAVNDDIVSGRDAASQAIAIRHFDAVTAENVMKAEVVNPTPGTYDFSAADAFVAFGRKHGMYVIGHTLVWHNQTPEWFFKDASGKPNTREAQIERMRAYIEKVAGRYKGRVDAWDVVNEVIDEDGDYRDTTWVRSVGDGDVLVKHAFEFAQRYAPDAQLYYNDFNTWRPEKRDGIVRMVRKLQAEGVRIDGIGMQGHWGLHYPSLADIEAAIDAYASLGLKVMITELDVDVLPLTREGQVIGTVMAHPQFQLPEFKRYLDPYRDGLPPDVQQRLADRYAELFALFHRKRDVIDRVSLWGVHDGMSWKNDYPVPGRINYPLLFNRGRQPKPALDAVLRVPCGDACASAGR</sequence>
<dbReference type="PANTHER" id="PTHR31490:SF90">
    <property type="entry name" value="ENDO-1,4-BETA-XYLANASE A"/>
    <property type="match status" value="1"/>
</dbReference>
<name>A0ABU1CGK1_9GAMM</name>
<evidence type="ECO:0000256" key="6">
    <source>
        <dbReference type="RuleBase" id="RU361174"/>
    </source>
</evidence>
<evidence type="ECO:0000256" key="5">
    <source>
        <dbReference type="PROSITE-ProRule" id="PRU10061"/>
    </source>
</evidence>
<protein>
    <recommendedName>
        <fullName evidence="6">Beta-xylanase</fullName>
        <ecNumber evidence="6">3.2.1.8</ecNumber>
    </recommendedName>
</protein>
<dbReference type="InterPro" id="IPR031158">
    <property type="entry name" value="GH10_AS"/>
</dbReference>
<evidence type="ECO:0000313" key="10">
    <source>
        <dbReference type="Proteomes" id="UP001233535"/>
    </source>
</evidence>
<dbReference type="PROSITE" id="PS00591">
    <property type="entry name" value="GH10_1"/>
    <property type="match status" value="1"/>
</dbReference>
<feature type="domain" description="GH10" evidence="8">
    <location>
        <begin position="29"/>
        <end position="384"/>
    </location>
</feature>